<gene>
    <name evidence="2" type="ORF">J5N97_014949</name>
</gene>
<comment type="caution">
    <text evidence="2">The sequence shown here is derived from an EMBL/GenBank/DDBJ whole genome shotgun (WGS) entry which is preliminary data.</text>
</comment>
<evidence type="ECO:0000313" key="3">
    <source>
        <dbReference type="Proteomes" id="UP001085076"/>
    </source>
</evidence>
<protein>
    <submittedName>
        <fullName evidence="2">Uncharacterized protein</fullName>
    </submittedName>
</protein>
<organism evidence="2 3">
    <name type="scientific">Dioscorea zingiberensis</name>
    <dbReference type="NCBI Taxonomy" id="325984"/>
    <lineage>
        <taxon>Eukaryota</taxon>
        <taxon>Viridiplantae</taxon>
        <taxon>Streptophyta</taxon>
        <taxon>Embryophyta</taxon>
        <taxon>Tracheophyta</taxon>
        <taxon>Spermatophyta</taxon>
        <taxon>Magnoliopsida</taxon>
        <taxon>Liliopsida</taxon>
        <taxon>Dioscoreales</taxon>
        <taxon>Dioscoreaceae</taxon>
        <taxon>Dioscorea</taxon>
    </lineage>
</organism>
<evidence type="ECO:0000256" key="1">
    <source>
        <dbReference type="SAM" id="MobiDB-lite"/>
    </source>
</evidence>
<dbReference type="Proteomes" id="UP001085076">
    <property type="component" value="Miscellaneous, Linkage group lg03"/>
</dbReference>
<sequence length="113" mass="12221">MATSGPWPQQRSLKEGRYASRISIAGPSVPPPSSSSSPSRHDLSPFTLFGFEISLGSEGFLGFSDDGFHVEGDEDEQEEADHREAFDDGAEKEFGVREASFRGDDRVPRGAAS</sequence>
<reference evidence="2" key="2">
    <citation type="journal article" date="2022" name="Hortic Res">
        <title>The genome of Dioscorea zingiberensis sheds light on the biosynthesis, origin and evolution of the medicinally important diosgenin saponins.</title>
        <authorList>
            <person name="Li Y."/>
            <person name="Tan C."/>
            <person name="Li Z."/>
            <person name="Guo J."/>
            <person name="Li S."/>
            <person name="Chen X."/>
            <person name="Wang C."/>
            <person name="Dai X."/>
            <person name="Yang H."/>
            <person name="Song W."/>
            <person name="Hou L."/>
            <person name="Xu J."/>
            <person name="Tong Z."/>
            <person name="Xu A."/>
            <person name="Yuan X."/>
            <person name="Wang W."/>
            <person name="Yang Q."/>
            <person name="Chen L."/>
            <person name="Sun Z."/>
            <person name="Wang K."/>
            <person name="Pan B."/>
            <person name="Chen J."/>
            <person name="Bao Y."/>
            <person name="Liu F."/>
            <person name="Qi X."/>
            <person name="Gang D.R."/>
            <person name="Wen J."/>
            <person name="Li J."/>
        </authorList>
    </citation>
    <scope>NUCLEOTIDE SEQUENCE</scope>
    <source>
        <strain evidence="2">Dzin_1.0</strain>
    </source>
</reference>
<accession>A0A9D5CTA9</accession>
<name>A0A9D5CTA9_9LILI</name>
<dbReference type="EMBL" id="JAGGNH010000003">
    <property type="protein sequence ID" value="KAJ0979475.1"/>
    <property type="molecule type" value="Genomic_DNA"/>
</dbReference>
<feature type="region of interest" description="Disordered" evidence="1">
    <location>
        <begin position="65"/>
        <end position="113"/>
    </location>
</feature>
<feature type="region of interest" description="Disordered" evidence="1">
    <location>
        <begin position="23"/>
        <end position="42"/>
    </location>
</feature>
<evidence type="ECO:0000313" key="2">
    <source>
        <dbReference type="EMBL" id="KAJ0979475.1"/>
    </source>
</evidence>
<keyword evidence="3" id="KW-1185">Reference proteome</keyword>
<proteinExistence type="predicted"/>
<dbReference type="AlphaFoldDB" id="A0A9D5CTA9"/>
<reference evidence="2" key="1">
    <citation type="submission" date="2021-03" db="EMBL/GenBank/DDBJ databases">
        <authorList>
            <person name="Li Z."/>
            <person name="Yang C."/>
        </authorList>
    </citation>
    <scope>NUCLEOTIDE SEQUENCE</scope>
    <source>
        <strain evidence="2">Dzin_1.0</strain>
        <tissue evidence="2">Leaf</tissue>
    </source>
</reference>
<feature type="compositionally biased region" description="Basic and acidic residues" evidence="1">
    <location>
        <begin position="80"/>
        <end position="113"/>
    </location>
</feature>